<sequence length="364" mass="39575">MDFSTSTDVLADVLQRLPPCARRRARLVCKLWRETVDERTTEMQSRAKVLLWNTRTAVAYVVVDDISSSPTGRCRELWSGGSPPMYSQWDADLQLVGTCNGLLCICDNGGSTGGEVALVNPVTCEMLTLPPLPCGDQLGDRRSCRWDKAYSFAYHPTSGRYKVVHVPCIFERAYDFDAVQVLTVEKEATWREGLTPGGARCNLKAGVVSVDGTTYWVTKGGAARVVSLSLDDDERVAGFAGFALPSPALSAGPDNYHLAEVRGRLGVVVHDPFGGTTGVWVRGEKGRWTRRVVVARLLSSPCDVTVSDKDQGTLLAKVKGGARHYRTFAYVETTEPLGGFGGAEVHRTFAYVETTEPLGAYGGK</sequence>
<protein>
    <submittedName>
        <fullName evidence="1">Uncharacterized protein</fullName>
    </submittedName>
</protein>
<dbReference type="PANTHER" id="PTHR31672">
    <property type="entry name" value="BNACNNG10540D PROTEIN"/>
    <property type="match status" value="1"/>
</dbReference>
<dbReference type="PANTHER" id="PTHR31672:SF13">
    <property type="entry name" value="F-BOX PROTEIN CPR30-LIKE"/>
    <property type="match status" value="1"/>
</dbReference>
<organism evidence="1">
    <name type="scientific">Aegilops tauschii</name>
    <name type="common">Tausch's goatgrass</name>
    <name type="synonym">Aegilops squarrosa</name>
    <dbReference type="NCBI Taxonomy" id="37682"/>
    <lineage>
        <taxon>Eukaryota</taxon>
        <taxon>Viridiplantae</taxon>
        <taxon>Streptophyta</taxon>
        <taxon>Embryophyta</taxon>
        <taxon>Tracheophyta</taxon>
        <taxon>Spermatophyta</taxon>
        <taxon>Magnoliopsida</taxon>
        <taxon>Liliopsida</taxon>
        <taxon>Poales</taxon>
        <taxon>Poaceae</taxon>
        <taxon>BOP clade</taxon>
        <taxon>Pooideae</taxon>
        <taxon>Triticodae</taxon>
        <taxon>Triticeae</taxon>
        <taxon>Triticinae</taxon>
        <taxon>Aegilops</taxon>
    </lineage>
</organism>
<dbReference type="InterPro" id="IPR036047">
    <property type="entry name" value="F-box-like_dom_sf"/>
</dbReference>
<dbReference type="SUPFAM" id="SSF81383">
    <property type="entry name" value="F-box domain"/>
    <property type="match status" value="1"/>
</dbReference>
<evidence type="ECO:0000313" key="1">
    <source>
        <dbReference type="EnsemblPlants" id="EMT23333"/>
    </source>
</evidence>
<reference evidence="1" key="1">
    <citation type="submission" date="2015-06" db="UniProtKB">
        <authorList>
            <consortium name="EnsemblPlants"/>
        </authorList>
    </citation>
    <scope>IDENTIFICATION</scope>
</reference>
<dbReference type="EnsemblPlants" id="EMT23333">
    <property type="protein sequence ID" value="EMT23333"/>
    <property type="gene ID" value="F775_00743"/>
</dbReference>
<dbReference type="Pfam" id="PF00646">
    <property type="entry name" value="F-box"/>
    <property type="match status" value="1"/>
</dbReference>
<dbReference type="NCBIfam" id="TIGR01640">
    <property type="entry name" value="F_box_assoc_1"/>
    <property type="match status" value="1"/>
</dbReference>
<dbReference type="InterPro" id="IPR050796">
    <property type="entry name" value="SCF_F-box_component"/>
</dbReference>
<dbReference type="AlphaFoldDB" id="M8BNE2"/>
<dbReference type="Pfam" id="PF08268">
    <property type="entry name" value="FBA_3"/>
    <property type="match status" value="1"/>
</dbReference>
<dbReference type="InterPro" id="IPR013187">
    <property type="entry name" value="F-box-assoc_dom_typ3"/>
</dbReference>
<dbReference type="SMART" id="SM00256">
    <property type="entry name" value="FBOX"/>
    <property type="match status" value="1"/>
</dbReference>
<proteinExistence type="predicted"/>
<accession>M8BNE2</accession>
<dbReference type="SUPFAM" id="SSF63829">
    <property type="entry name" value="Calcium-dependent phosphotriesterase"/>
    <property type="match status" value="1"/>
</dbReference>
<dbReference type="Gene3D" id="1.20.1280.50">
    <property type="match status" value="1"/>
</dbReference>
<dbReference type="InterPro" id="IPR001810">
    <property type="entry name" value="F-box_dom"/>
</dbReference>
<dbReference type="InterPro" id="IPR017451">
    <property type="entry name" value="F-box-assoc_interact_dom"/>
</dbReference>
<name>M8BNE2_AEGTA</name>